<dbReference type="GO" id="GO:0008233">
    <property type="term" value="F:peptidase activity"/>
    <property type="evidence" value="ECO:0007669"/>
    <property type="project" value="UniProtKB-KW"/>
</dbReference>
<keyword evidence="3" id="KW-0720">Serine protease</keyword>
<feature type="region of interest" description="Disordered" evidence="4">
    <location>
        <begin position="223"/>
        <end position="249"/>
    </location>
</feature>
<evidence type="ECO:0000256" key="3">
    <source>
        <dbReference type="ARBA" id="ARBA00022825"/>
    </source>
</evidence>
<dbReference type="PANTHER" id="PTHR10381:SF70">
    <property type="entry name" value="ATP-DEPENDENT CLP PROTEASE PROTEOLYTIC SUBUNIT"/>
    <property type="match status" value="1"/>
</dbReference>
<evidence type="ECO:0000313" key="6">
    <source>
        <dbReference type="Proteomes" id="UP000763447"/>
    </source>
</evidence>
<dbReference type="RefSeq" id="WP_168924306.1">
    <property type="nucleotide sequence ID" value="NZ_JAAXLJ010000003.1"/>
</dbReference>
<keyword evidence="1 5" id="KW-0645">Protease</keyword>
<feature type="compositionally biased region" description="Low complexity" evidence="4">
    <location>
        <begin position="225"/>
        <end position="236"/>
    </location>
</feature>
<accession>A0ABX1KXX3</accession>
<dbReference type="InterPro" id="IPR023562">
    <property type="entry name" value="ClpP/TepA"/>
</dbReference>
<evidence type="ECO:0000256" key="2">
    <source>
        <dbReference type="ARBA" id="ARBA00022801"/>
    </source>
</evidence>
<comment type="caution">
    <text evidence="5">The sequence shown here is derived from an EMBL/GenBank/DDBJ whole genome shotgun (WGS) entry which is preliminary data.</text>
</comment>
<dbReference type="PANTHER" id="PTHR10381">
    <property type="entry name" value="ATP-DEPENDENT CLP PROTEASE PROTEOLYTIC SUBUNIT"/>
    <property type="match status" value="1"/>
</dbReference>
<evidence type="ECO:0000313" key="5">
    <source>
        <dbReference type="EMBL" id="NLR17678.1"/>
    </source>
</evidence>
<keyword evidence="2" id="KW-0378">Hydrolase</keyword>
<dbReference type="CDD" id="cd07016">
    <property type="entry name" value="S14_ClpP_1"/>
    <property type="match status" value="1"/>
</dbReference>
<evidence type="ECO:0000256" key="4">
    <source>
        <dbReference type="SAM" id="MobiDB-lite"/>
    </source>
</evidence>
<keyword evidence="6" id="KW-1185">Reference proteome</keyword>
<proteinExistence type="predicted"/>
<dbReference type="Proteomes" id="UP000763447">
    <property type="component" value="Unassembled WGS sequence"/>
</dbReference>
<gene>
    <name evidence="5" type="ORF">HC026_01955</name>
</gene>
<dbReference type="Gene3D" id="3.90.226.10">
    <property type="entry name" value="2-enoyl-CoA Hydratase, Chain A, domain 1"/>
    <property type="match status" value="1"/>
</dbReference>
<evidence type="ECO:0000256" key="1">
    <source>
        <dbReference type="ARBA" id="ARBA00022670"/>
    </source>
</evidence>
<name>A0ABX1KXX3_9LACO</name>
<dbReference type="InterPro" id="IPR029045">
    <property type="entry name" value="ClpP/crotonase-like_dom_sf"/>
</dbReference>
<sequence length="249" mass="26458">MTKVVIPIKGNIISDEDADVYDYFGITGYTSPKKISTSLANAEDGDDVELQVASNGGDVFAASEIYTALKSSKLPVKASIQGLAASAASVVAMAADTVEMSPTAQMMIHKAWSVSQGNADAMQHEASVLSSIDDSIVNAYEAKTGMDKGKLLNLMSDETWMGAADAVKLGFADAIMKFNDDDDDDDGGGDPEDSKLQAFASFGTVIPHDSIEKMRNLMVLEQKQEQQNTKENSQSSLMKAKLAILNGGK</sequence>
<dbReference type="GO" id="GO:0006508">
    <property type="term" value="P:proteolysis"/>
    <property type="evidence" value="ECO:0007669"/>
    <property type="project" value="UniProtKB-KW"/>
</dbReference>
<dbReference type="EMBL" id="JAAXLJ010000003">
    <property type="protein sequence ID" value="NLR17678.1"/>
    <property type="molecule type" value="Genomic_DNA"/>
</dbReference>
<dbReference type="SUPFAM" id="SSF52096">
    <property type="entry name" value="ClpP/crotonase"/>
    <property type="match status" value="1"/>
</dbReference>
<dbReference type="NCBIfam" id="NF045542">
    <property type="entry name" value="Clp_rel_HeadMat"/>
    <property type="match status" value="1"/>
</dbReference>
<reference evidence="5 6" key="1">
    <citation type="submission" date="2020-04" db="EMBL/GenBank/DDBJ databases">
        <title>A novel species of genus Lactobacillus that was isolated from fermented food Zha-chili.</title>
        <authorList>
            <person name="Zhang Z."/>
        </authorList>
    </citation>
    <scope>NUCLEOTIDE SEQUENCE [LARGE SCALE GENOMIC DNA]</scope>
    <source>
        <strain evidence="6">HBUAS51383</strain>
    </source>
</reference>
<protein>
    <submittedName>
        <fullName evidence="5">Clp protease ClpP</fullName>
    </submittedName>
</protein>
<organism evidence="5 6">
    <name type="scientific">Secundilactobacillus angelensis</name>
    <dbReference type="NCBI Taxonomy" id="2722706"/>
    <lineage>
        <taxon>Bacteria</taxon>
        <taxon>Bacillati</taxon>
        <taxon>Bacillota</taxon>
        <taxon>Bacilli</taxon>
        <taxon>Lactobacillales</taxon>
        <taxon>Lactobacillaceae</taxon>
        <taxon>Secundilactobacillus</taxon>
    </lineage>
</organism>
<dbReference type="Pfam" id="PF00574">
    <property type="entry name" value="CLP_protease"/>
    <property type="match status" value="1"/>
</dbReference>